<dbReference type="PANTHER" id="PTHR31916:SF37">
    <property type="entry name" value="ALKALINE_NEUTRAL INVERTASE"/>
    <property type="match status" value="1"/>
</dbReference>
<dbReference type="GO" id="GO:0005987">
    <property type="term" value="P:sucrose catabolic process"/>
    <property type="evidence" value="ECO:0007669"/>
    <property type="project" value="TreeGrafter"/>
</dbReference>
<dbReference type="InterPro" id="IPR024746">
    <property type="entry name" value="Glyco_hydro_100"/>
</dbReference>
<keyword evidence="1 4" id="KW-0378">Hydrolase</keyword>
<dbReference type="OrthoDB" id="1138139at2759"/>
<dbReference type="EMBL" id="JADGMS010000014">
    <property type="protein sequence ID" value="KAF9669089.1"/>
    <property type="molecule type" value="Genomic_DNA"/>
</dbReference>
<dbReference type="GO" id="GO:0033926">
    <property type="term" value="F:endo-alpha-N-acetylgalactosaminidase activity"/>
    <property type="evidence" value="ECO:0007669"/>
    <property type="project" value="UniProtKB-UniRule"/>
</dbReference>
<evidence type="ECO:0000256" key="1">
    <source>
        <dbReference type="ARBA" id="ARBA00022801"/>
    </source>
</evidence>
<dbReference type="GO" id="GO:0004575">
    <property type="term" value="F:sucrose alpha-glucosidase activity"/>
    <property type="evidence" value="ECO:0007669"/>
    <property type="project" value="TreeGrafter"/>
</dbReference>
<evidence type="ECO:0000256" key="5">
    <source>
        <dbReference type="SAM" id="MobiDB-lite"/>
    </source>
</evidence>
<sequence>MNWITASCLMLWQELNSFGVSNMSEIVSLLVTLYISHSFLALLKTAFISFIMELGACNVLCSLFARDFVPSGLACLMKEPAEPELVKNFLLKVSCLEVLRSSMTLIRERKPCLWILVPVQNGGVTPVDSGFLWIILLRLYVKRTRDCALLDRPEVQKGMKPVLKLALWMVCKTNVKTRARWQGIYRTNSEAQHSSQLPHSDILLRLTDGQCQPSLHGFSVVLSWGVAILSSLVTPAQATAIMDLVEEQWEDLIGEMPMKITFPALDLILKTQDGVTTMAGHGQESLNRVANWEGTNVAAAFFASLERCSCINLNTTELEEDVEAKDRPLMLTKPTSHDHHLDAQPPITSDAPKLAV</sequence>
<accession>A0A835JIP3</accession>
<dbReference type="EC" id="3.2.1.26" evidence="4"/>
<name>A0A835JIP3_9ROSI</name>
<keyword evidence="2 4" id="KW-0119">Carbohydrate metabolism</keyword>
<organism evidence="6 7">
    <name type="scientific">Salix dunnii</name>
    <dbReference type="NCBI Taxonomy" id="1413687"/>
    <lineage>
        <taxon>Eukaryota</taxon>
        <taxon>Viridiplantae</taxon>
        <taxon>Streptophyta</taxon>
        <taxon>Embryophyta</taxon>
        <taxon>Tracheophyta</taxon>
        <taxon>Spermatophyta</taxon>
        <taxon>Magnoliopsida</taxon>
        <taxon>eudicotyledons</taxon>
        <taxon>Gunneridae</taxon>
        <taxon>Pentapetalae</taxon>
        <taxon>rosids</taxon>
        <taxon>fabids</taxon>
        <taxon>Malpighiales</taxon>
        <taxon>Salicaceae</taxon>
        <taxon>Saliceae</taxon>
        <taxon>Salix</taxon>
    </lineage>
</organism>
<comment type="similarity">
    <text evidence="4">Belongs to the glycosyl hydrolase 100 family.</text>
</comment>
<dbReference type="AlphaFoldDB" id="A0A835JIP3"/>
<keyword evidence="3 4" id="KW-0326">Glycosidase</keyword>
<reference evidence="6 7" key="1">
    <citation type="submission" date="2020-10" db="EMBL/GenBank/DDBJ databases">
        <title>Plant Genome Project.</title>
        <authorList>
            <person name="Zhang R.-G."/>
        </authorList>
    </citation>
    <scope>NUCLEOTIDE SEQUENCE [LARGE SCALE GENOMIC DNA]</scope>
    <source>
        <strain evidence="6">FAFU-HL-1</strain>
        <tissue evidence="6">Leaf</tissue>
    </source>
</reference>
<keyword evidence="7" id="KW-1185">Reference proteome</keyword>
<protein>
    <recommendedName>
        <fullName evidence="4">Alkaline/neutral invertase</fullName>
        <ecNumber evidence="4">3.2.1.26</ecNumber>
    </recommendedName>
</protein>
<evidence type="ECO:0000256" key="2">
    <source>
        <dbReference type="ARBA" id="ARBA00023277"/>
    </source>
</evidence>
<evidence type="ECO:0000313" key="7">
    <source>
        <dbReference type="Proteomes" id="UP000657918"/>
    </source>
</evidence>
<dbReference type="Pfam" id="PF12899">
    <property type="entry name" value="Glyco_hydro_100"/>
    <property type="match status" value="2"/>
</dbReference>
<proteinExistence type="inferred from homology"/>
<comment type="caution">
    <text evidence="6">The sequence shown here is derived from an EMBL/GenBank/DDBJ whole genome shotgun (WGS) entry which is preliminary data.</text>
</comment>
<feature type="region of interest" description="Disordered" evidence="5">
    <location>
        <begin position="332"/>
        <end position="356"/>
    </location>
</feature>
<dbReference type="PANTHER" id="PTHR31916">
    <property type="match status" value="1"/>
</dbReference>
<evidence type="ECO:0000313" key="6">
    <source>
        <dbReference type="EMBL" id="KAF9669089.1"/>
    </source>
</evidence>
<comment type="catalytic activity">
    <reaction evidence="4">
        <text>Hydrolysis of terminal non-reducing beta-D-fructofuranoside residues in beta-D-fructofuranosides.</text>
        <dbReference type="EC" id="3.2.1.26"/>
    </reaction>
</comment>
<comment type="function">
    <text evidence="4">Invertase that cleaves sucrose into glucose and fructose.</text>
</comment>
<evidence type="ECO:0000256" key="4">
    <source>
        <dbReference type="RuleBase" id="RU367047"/>
    </source>
</evidence>
<gene>
    <name evidence="6" type="ORF">SADUNF_Sadunf14G0071500</name>
</gene>
<dbReference type="Proteomes" id="UP000657918">
    <property type="component" value="Unassembled WGS sequence"/>
</dbReference>
<evidence type="ECO:0000256" key="3">
    <source>
        <dbReference type="ARBA" id="ARBA00023295"/>
    </source>
</evidence>